<keyword evidence="4" id="KW-0560">Oxidoreductase</keyword>
<keyword evidence="2" id="KW-0285">Flavoprotein</keyword>
<dbReference type="PRINTS" id="PR00368">
    <property type="entry name" value="FADPNR"/>
</dbReference>
<feature type="domain" description="Reductase C-terminal" evidence="6">
    <location>
        <begin position="327"/>
        <end position="403"/>
    </location>
</feature>
<evidence type="ECO:0008006" key="9">
    <source>
        <dbReference type="Google" id="ProtNLM"/>
    </source>
</evidence>
<dbReference type="SUPFAM" id="SSF55424">
    <property type="entry name" value="FAD/NAD-linked reductases, dimerisation (C-terminal) domain"/>
    <property type="match status" value="1"/>
</dbReference>
<name>A0A1X1UBW9_MYCFL</name>
<reference evidence="7 8" key="1">
    <citation type="submission" date="2016-01" db="EMBL/GenBank/DDBJ databases">
        <title>The new phylogeny of the genus Mycobacterium.</title>
        <authorList>
            <person name="Tarcisio F."/>
            <person name="Conor M."/>
            <person name="Antonella G."/>
            <person name="Elisabetta G."/>
            <person name="Giulia F.S."/>
            <person name="Sara T."/>
            <person name="Anna F."/>
            <person name="Clotilde B."/>
            <person name="Roberto B."/>
            <person name="Veronica D.S."/>
            <person name="Fabio R."/>
            <person name="Monica P."/>
            <person name="Olivier J."/>
            <person name="Enrico T."/>
            <person name="Nicola S."/>
        </authorList>
    </citation>
    <scope>NUCLEOTIDE SEQUENCE [LARGE SCALE GENOMIC DNA]</scope>
    <source>
        <strain evidence="7 8">DSM 44852</strain>
    </source>
</reference>
<comment type="caution">
    <text evidence="7">The sequence shown here is derived from an EMBL/GenBank/DDBJ whole genome shotgun (WGS) entry which is preliminary data.</text>
</comment>
<protein>
    <recommendedName>
        <fullName evidence="9">Pyridine nucleotide-disulfide oxidoreductase</fullName>
    </recommendedName>
</protein>
<dbReference type="Proteomes" id="UP000193010">
    <property type="component" value="Unassembled WGS sequence"/>
</dbReference>
<comment type="cofactor">
    <cofactor evidence="1">
        <name>FAD</name>
        <dbReference type="ChEBI" id="CHEBI:57692"/>
    </cofactor>
</comment>
<dbReference type="Gene3D" id="3.30.390.30">
    <property type="match status" value="1"/>
</dbReference>
<sequence>MPSAVQDARYLIIGGGLAAVSAVDTLTRKGAAGSVRMVCAESRLPYARPPLSKAVLSGDAELSSVYLKQSEYYRDKGIEVVLGDAATGLNTENRVVTLASGAQFAYEKALIATGVMPAALDIPGFSLRGVHTLRNLDDALSLQQAITAFTTVVIIGGGFIGCEVAATAISLGADVHVVEMDSYLMERVVGPDVAATLTERHQRAGVKTHLGATAVEICGDSKVEGVRLDSGATIACDIAVVGVGSRTGTSWLDGTNVELSHGGIVVDAHCRTTDPQVFAAGDVAAMYSPLLGRHVRIEHESNAQHQGAVAARNMLGGNAVCDALPFVWSKQLDLDMWCVGDTRGHDRVELAGDVAGCKFVAVYSAQGSAIGVFGVNSKALGTARKLLRNEAPRFAAGDLLDAAAH</sequence>
<dbReference type="GO" id="GO:0005737">
    <property type="term" value="C:cytoplasm"/>
    <property type="evidence" value="ECO:0007669"/>
    <property type="project" value="TreeGrafter"/>
</dbReference>
<proteinExistence type="predicted"/>
<dbReference type="InterPro" id="IPR023753">
    <property type="entry name" value="FAD/NAD-binding_dom"/>
</dbReference>
<evidence type="ECO:0000259" key="6">
    <source>
        <dbReference type="Pfam" id="PF14759"/>
    </source>
</evidence>
<gene>
    <name evidence="7" type="ORF">AWC05_18965</name>
</gene>
<keyword evidence="8" id="KW-1185">Reference proteome</keyword>
<evidence type="ECO:0000256" key="2">
    <source>
        <dbReference type="ARBA" id="ARBA00022630"/>
    </source>
</evidence>
<dbReference type="GO" id="GO:0016651">
    <property type="term" value="F:oxidoreductase activity, acting on NAD(P)H"/>
    <property type="evidence" value="ECO:0007669"/>
    <property type="project" value="TreeGrafter"/>
</dbReference>
<organism evidence="7 8">
    <name type="scientific">Mycobacterium florentinum</name>
    <dbReference type="NCBI Taxonomy" id="292462"/>
    <lineage>
        <taxon>Bacteria</taxon>
        <taxon>Bacillati</taxon>
        <taxon>Actinomycetota</taxon>
        <taxon>Actinomycetes</taxon>
        <taxon>Mycobacteriales</taxon>
        <taxon>Mycobacteriaceae</taxon>
        <taxon>Mycobacterium</taxon>
        <taxon>Mycobacterium simiae complex</taxon>
    </lineage>
</organism>
<evidence type="ECO:0000259" key="5">
    <source>
        <dbReference type="Pfam" id="PF07992"/>
    </source>
</evidence>
<dbReference type="RefSeq" id="WP_163667299.1">
    <property type="nucleotide sequence ID" value="NZ_AP022576.1"/>
</dbReference>
<evidence type="ECO:0000313" key="8">
    <source>
        <dbReference type="Proteomes" id="UP000193010"/>
    </source>
</evidence>
<dbReference type="AlphaFoldDB" id="A0A1X1UBW9"/>
<dbReference type="PANTHER" id="PTHR43557">
    <property type="entry name" value="APOPTOSIS-INDUCING FACTOR 1"/>
    <property type="match status" value="1"/>
</dbReference>
<feature type="domain" description="FAD/NAD(P)-binding" evidence="5">
    <location>
        <begin position="9"/>
        <end position="307"/>
    </location>
</feature>
<evidence type="ECO:0000313" key="7">
    <source>
        <dbReference type="EMBL" id="ORV54169.1"/>
    </source>
</evidence>
<accession>A0A1X1UBW9</accession>
<keyword evidence="3" id="KW-0274">FAD</keyword>
<dbReference type="PRINTS" id="PR00411">
    <property type="entry name" value="PNDRDTASEI"/>
</dbReference>
<dbReference type="EMBL" id="LQOV01000009">
    <property type="protein sequence ID" value="ORV54169.1"/>
    <property type="molecule type" value="Genomic_DNA"/>
</dbReference>
<evidence type="ECO:0000256" key="1">
    <source>
        <dbReference type="ARBA" id="ARBA00001974"/>
    </source>
</evidence>
<dbReference type="PANTHER" id="PTHR43557:SF2">
    <property type="entry name" value="RIESKE DOMAIN-CONTAINING PROTEIN-RELATED"/>
    <property type="match status" value="1"/>
</dbReference>
<dbReference type="SUPFAM" id="SSF51905">
    <property type="entry name" value="FAD/NAD(P)-binding domain"/>
    <property type="match status" value="2"/>
</dbReference>
<dbReference type="InterPro" id="IPR036188">
    <property type="entry name" value="FAD/NAD-bd_sf"/>
</dbReference>
<evidence type="ECO:0000256" key="3">
    <source>
        <dbReference type="ARBA" id="ARBA00022827"/>
    </source>
</evidence>
<dbReference type="Pfam" id="PF14759">
    <property type="entry name" value="Reductase_C"/>
    <property type="match status" value="1"/>
</dbReference>
<dbReference type="InterPro" id="IPR016156">
    <property type="entry name" value="FAD/NAD-linked_Rdtase_dimer_sf"/>
</dbReference>
<dbReference type="InterPro" id="IPR050446">
    <property type="entry name" value="FAD-oxidoreductase/Apoptosis"/>
</dbReference>
<dbReference type="InterPro" id="IPR028202">
    <property type="entry name" value="Reductase_C"/>
</dbReference>
<dbReference type="Gene3D" id="3.50.50.60">
    <property type="entry name" value="FAD/NAD(P)-binding domain"/>
    <property type="match status" value="2"/>
</dbReference>
<evidence type="ECO:0000256" key="4">
    <source>
        <dbReference type="ARBA" id="ARBA00023002"/>
    </source>
</evidence>
<dbReference type="STRING" id="292462.AWC05_18965"/>
<dbReference type="Pfam" id="PF07992">
    <property type="entry name" value="Pyr_redox_2"/>
    <property type="match status" value="1"/>
</dbReference>